<evidence type="ECO:0000313" key="1">
    <source>
        <dbReference type="EMBL" id="KAG9439425.1"/>
    </source>
</evidence>
<dbReference type="Proteomes" id="UP000825729">
    <property type="component" value="Unassembled WGS sequence"/>
</dbReference>
<accession>A0AAV7DS40</accession>
<protein>
    <submittedName>
        <fullName evidence="1">Uncharacterized protein</fullName>
    </submittedName>
</protein>
<proteinExistence type="predicted"/>
<evidence type="ECO:0000313" key="2">
    <source>
        <dbReference type="Proteomes" id="UP000825729"/>
    </source>
</evidence>
<dbReference type="AlphaFoldDB" id="A0AAV7DS40"/>
<dbReference type="EMBL" id="JAINDJ010000008">
    <property type="protein sequence ID" value="KAG9439425.1"/>
    <property type="molecule type" value="Genomic_DNA"/>
</dbReference>
<sequence>MNPLCGKEGESKDTKVNLLCGENKETKVNPLCGKEGESKETKVKPLCGKEGESKETKVNPLCGKEGESKDTLVNPLCGKEGESKETKVNSLCGKEGNEMKLTNQIVEYLIHGQGTEKLNYTSQVLRQDFVSTRENSNKIHDFDGSKDHTFLNHCYLVWISWGSFSTFIPRNL</sequence>
<comment type="caution">
    <text evidence="1">The sequence shown here is derived from an EMBL/GenBank/DDBJ whole genome shotgun (WGS) entry which is preliminary data.</text>
</comment>
<gene>
    <name evidence="1" type="ORF">H6P81_019590</name>
</gene>
<name>A0AAV7DS40_ARIFI</name>
<organism evidence="1 2">
    <name type="scientific">Aristolochia fimbriata</name>
    <name type="common">White veined hardy Dutchman's pipe vine</name>
    <dbReference type="NCBI Taxonomy" id="158543"/>
    <lineage>
        <taxon>Eukaryota</taxon>
        <taxon>Viridiplantae</taxon>
        <taxon>Streptophyta</taxon>
        <taxon>Embryophyta</taxon>
        <taxon>Tracheophyta</taxon>
        <taxon>Spermatophyta</taxon>
        <taxon>Magnoliopsida</taxon>
        <taxon>Magnoliidae</taxon>
        <taxon>Piperales</taxon>
        <taxon>Aristolochiaceae</taxon>
        <taxon>Aristolochia</taxon>
    </lineage>
</organism>
<keyword evidence="2" id="KW-1185">Reference proteome</keyword>
<reference evidence="1 2" key="1">
    <citation type="submission" date="2021-07" db="EMBL/GenBank/DDBJ databases">
        <title>The Aristolochia fimbriata genome: insights into angiosperm evolution, floral development and chemical biosynthesis.</title>
        <authorList>
            <person name="Jiao Y."/>
        </authorList>
    </citation>
    <scope>NUCLEOTIDE SEQUENCE [LARGE SCALE GENOMIC DNA]</scope>
    <source>
        <strain evidence="1">IBCAS-2021</strain>
        <tissue evidence="1">Leaf</tissue>
    </source>
</reference>